<sequence length="183" mass="20224">MKPLPNGHPRDVHDNLCDYDECHLHLAALLHKLEFLLSGNLPCVALLNYGIDSFYKLVGATLPSIYSGSRYTKLQFSSGHGNISPSNDTVAHLRLEKVFFKVPTRTPLQLQKKKKGFKTSCHSRTSIGPYRCISCLNTSSALTPPPRPVALGGTRGAGVAKIFGAHVYIPRSYKTNWEMFAII</sequence>
<organism evidence="1 2">
    <name type="scientific">Trypanosoma congolense (strain IL3000)</name>
    <dbReference type="NCBI Taxonomy" id="1068625"/>
    <lineage>
        <taxon>Eukaryota</taxon>
        <taxon>Discoba</taxon>
        <taxon>Euglenozoa</taxon>
        <taxon>Kinetoplastea</taxon>
        <taxon>Metakinetoplastina</taxon>
        <taxon>Trypanosomatida</taxon>
        <taxon>Trypanosomatidae</taxon>
        <taxon>Trypanosoma</taxon>
        <taxon>Nannomonas</taxon>
    </lineage>
</organism>
<evidence type="ECO:0000313" key="1">
    <source>
        <dbReference type="EMBL" id="CCD12340.1"/>
    </source>
</evidence>
<reference evidence="1 2" key="2">
    <citation type="journal article" date="2012" name="Proc. Natl. Acad. Sci. U.S.A.">
        <title>Antigenic diversity is generated by distinct evolutionary mechanisms in African trypanosome species.</title>
        <authorList>
            <person name="Jackson A.P."/>
            <person name="Berry A."/>
            <person name="Aslett M."/>
            <person name="Allison H.C."/>
            <person name="Burton P."/>
            <person name="Vavrova-Anderson J."/>
            <person name="Brown R."/>
            <person name="Browne H."/>
            <person name="Corton N."/>
            <person name="Hauser H."/>
            <person name="Gamble J."/>
            <person name="Gilderthorp R."/>
            <person name="Marcello L."/>
            <person name="McQuillan J."/>
            <person name="Otto T.D."/>
            <person name="Quail M.A."/>
            <person name="Sanders M.J."/>
            <person name="van Tonder A."/>
            <person name="Ginger M.L."/>
            <person name="Field M.C."/>
            <person name="Barry J.D."/>
            <person name="Hertz-Fowler C."/>
            <person name="Berriman M."/>
        </authorList>
    </citation>
    <scope>NUCLEOTIDE SEQUENCE [LARGE SCALE GENOMIC DNA]</scope>
    <source>
        <strain evidence="1 2">IL3000</strain>
    </source>
</reference>
<keyword evidence="2" id="KW-1185">Reference proteome</keyword>
<proteinExistence type="predicted"/>
<evidence type="ECO:0000313" key="2">
    <source>
        <dbReference type="Proteomes" id="UP000000702"/>
    </source>
</evidence>
<dbReference type="Proteomes" id="UP000000702">
    <property type="component" value="Unassembled WGS sequence"/>
</dbReference>
<name>F9W591_TRYCI</name>
<dbReference type="VEuPathDB" id="TriTrypDB:TcIL3000_0_32310"/>
<accession>F9W591</accession>
<reference evidence="2" key="1">
    <citation type="submission" date="2011-07" db="EMBL/GenBank/DDBJ databases">
        <title>Divergent evolution of antigenic variation in African trypanosomes.</title>
        <authorList>
            <person name="Jackson A.P."/>
            <person name="Berry A."/>
            <person name="Allison H.C."/>
            <person name="Burton P."/>
            <person name="Anderson J."/>
            <person name="Aslett M."/>
            <person name="Brown R."/>
            <person name="Corton N."/>
            <person name="Harris D."/>
            <person name="Hauser H."/>
            <person name="Gamble J."/>
            <person name="Gilderthorp R."/>
            <person name="McQuillan J."/>
            <person name="Quail M.A."/>
            <person name="Sanders M."/>
            <person name="Van Tonder A."/>
            <person name="Ginger M.L."/>
            <person name="Donelson J.E."/>
            <person name="Field M.C."/>
            <person name="Barry J.D."/>
            <person name="Berriman M."/>
            <person name="Hertz-Fowler C."/>
        </authorList>
    </citation>
    <scope>NUCLEOTIDE SEQUENCE [LARGE SCALE GENOMIC DNA]</scope>
    <source>
        <strain evidence="2">IL3000</strain>
    </source>
</reference>
<dbReference type="AlphaFoldDB" id="F9W591"/>
<protein>
    <submittedName>
        <fullName evidence="1">WGS project CAEQ00000000 data, annotated contig 1296</fullName>
    </submittedName>
</protein>
<dbReference type="EMBL" id="CAEQ01000681">
    <property type="protein sequence ID" value="CCD12340.1"/>
    <property type="molecule type" value="Genomic_DNA"/>
</dbReference>
<comment type="caution">
    <text evidence="1">The sequence shown here is derived from an EMBL/GenBank/DDBJ whole genome shotgun (WGS) entry which is preliminary data.</text>
</comment>
<gene>
    <name evidence="1" type="ORF">TCIL3000_0_32310</name>
</gene>